<protein>
    <submittedName>
        <fullName evidence="1">Uncharacterized protein</fullName>
    </submittedName>
</protein>
<name>A0A399QY55_9PROT</name>
<comment type="caution">
    <text evidence="1">The sequence shown here is derived from an EMBL/GenBank/DDBJ whole genome shotgun (WGS) entry which is preliminary data.</text>
</comment>
<accession>A0A399QY55</accession>
<dbReference type="AlphaFoldDB" id="A0A399QY55"/>
<dbReference type="Proteomes" id="UP000265431">
    <property type="component" value="Unassembled WGS sequence"/>
</dbReference>
<reference evidence="1 2" key="1">
    <citation type="submission" date="2018-08" db="EMBL/GenBank/DDBJ databases">
        <title>Henriciella mobilis sp. nov., isolated from seawater.</title>
        <authorList>
            <person name="Cheng H."/>
            <person name="Wu Y.-H."/>
            <person name="Xu X.-W."/>
            <person name="Guo L.-L."/>
        </authorList>
    </citation>
    <scope>NUCLEOTIDE SEQUENCE [LARGE SCALE GENOMIC DNA]</scope>
    <source>
        <strain evidence="1 2">CCUG66934</strain>
    </source>
</reference>
<keyword evidence="2" id="KW-1185">Reference proteome</keyword>
<organism evidence="1 2">
    <name type="scientific">Henriciella barbarensis</name>
    <dbReference type="NCBI Taxonomy" id="86342"/>
    <lineage>
        <taxon>Bacteria</taxon>
        <taxon>Pseudomonadati</taxon>
        <taxon>Pseudomonadota</taxon>
        <taxon>Alphaproteobacteria</taxon>
        <taxon>Hyphomonadales</taxon>
        <taxon>Hyphomonadaceae</taxon>
        <taxon>Henriciella</taxon>
    </lineage>
</organism>
<evidence type="ECO:0000313" key="1">
    <source>
        <dbReference type="EMBL" id="RIJ23441.1"/>
    </source>
</evidence>
<proteinExistence type="predicted"/>
<dbReference type="EMBL" id="QWGB01000005">
    <property type="protein sequence ID" value="RIJ23441.1"/>
    <property type="molecule type" value="Genomic_DNA"/>
</dbReference>
<evidence type="ECO:0000313" key="2">
    <source>
        <dbReference type="Proteomes" id="UP000265431"/>
    </source>
</evidence>
<sequence>MEFAIGQKAKSKPRAKSALKRLQTIRAVYDAPDRVRRKFGLKRRRLSPSQKLLRMVSRSFG</sequence>
<gene>
    <name evidence="1" type="ORF">D1224_04030</name>
</gene>